<reference evidence="7 8" key="1">
    <citation type="submission" date="2014-04" db="EMBL/GenBank/DDBJ databases">
        <title>Evolutionary Origins and Diversification of the Mycorrhizal Mutualists.</title>
        <authorList>
            <consortium name="DOE Joint Genome Institute"/>
            <consortium name="Mycorrhizal Genomics Consortium"/>
            <person name="Kohler A."/>
            <person name="Kuo A."/>
            <person name="Nagy L.G."/>
            <person name="Floudas D."/>
            <person name="Copeland A."/>
            <person name="Barry K.W."/>
            <person name="Cichocki N."/>
            <person name="Veneault-Fourrey C."/>
            <person name="LaButti K."/>
            <person name="Lindquist E.A."/>
            <person name="Lipzen A."/>
            <person name="Lundell T."/>
            <person name="Morin E."/>
            <person name="Murat C."/>
            <person name="Riley R."/>
            <person name="Ohm R."/>
            <person name="Sun H."/>
            <person name="Tunlid A."/>
            <person name="Henrissat B."/>
            <person name="Grigoriev I.V."/>
            <person name="Hibbett D.S."/>
            <person name="Martin F."/>
        </authorList>
    </citation>
    <scope>NUCLEOTIDE SEQUENCE [LARGE SCALE GENOMIC DNA]</scope>
    <source>
        <strain evidence="7 8">MD-312</strain>
    </source>
</reference>
<sequence length="213" mass="24045">MVLKLYGHAHTICTRRVAVVIKELDIPYEFVRVDFLNGETRDPEFLEKQPFGQLPYIDDGGFILFESRAIARYLVKKYTLKGSPSLIPSKPKEEAIFEQAASIETTNFEPHAMGISLEKFYNPMCGTPTNEARLLEHAALLDAKMGAYESILSRHQYLAGDSITLADLFHLPFGKAVVDAGFGDIFEKRPNLGRWWIDVSTRPSWLAVKDGSY</sequence>
<evidence type="ECO:0000256" key="1">
    <source>
        <dbReference type="ARBA" id="ARBA00012452"/>
    </source>
</evidence>
<comment type="catalytic activity">
    <reaction evidence="3">
        <text>RX + glutathione = an S-substituted glutathione + a halide anion + H(+)</text>
        <dbReference type="Rhea" id="RHEA:16437"/>
        <dbReference type="ChEBI" id="CHEBI:15378"/>
        <dbReference type="ChEBI" id="CHEBI:16042"/>
        <dbReference type="ChEBI" id="CHEBI:17792"/>
        <dbReference type="ChEBI" id="CHEBI:57925"/>
        <dbReference type="ChEBI" id="CHEBI:90779"/>
        <dbReference type="EC" id="2.5.1.18"/>
    </reaction>
</comment>
<evidence type="ECO:0000313" key="8">
    <source>
        <dbReference type="Proteomes" id="UP000053820"/>
    </source>
</evidence>
<dbReference type="PANTHER" id="PTHR43900:SF3">
    <property type="entry name" value="GLUTATHIONE S-TRANSFERASE RHO"/>
    <property type="match status" value="1"/>
</dbReference>
<dbReference type="InterPro" id="IPR010987">
    <property type="entry name" value="Glutathione-S-Trfase_C-like"/>
</dbReference>
<keyword evidence="8" id="KW-1185">Reference proteome</keyword>
<dbReference type="Proteomes" id="UP000053820">
    <property type="component" value="Unassembled WGS sequence"/>
</dbReference>
<dbReference type="SFLD" id="SFLDS00019">
    <property type="entry name" value="Glutathione_Transferase_(cytos"/>
    <property type="match status" value="1"/>
</dbReference>
<feature type="domain" description="GST C-terminal" evidence="6">
    <location>
        <begin position="90"/>
        <end position="213"/>
    </location>
</feature>
<dbReference type="PANTHER" id="PTHR43900">
    <property type="entry name" value="GLUTATHIONE S-TRANSFERASE RHO"/>
    <property type="match status" value="1"/>
</dbReference>
<name>A0A0C9VG51_9AGAM</name>
<dbReference type="SUPFAM" id="SSF47616">
    <property type="entry name" value="GST C-terminal domain-like"/>
    <property type="match status" value="1"/>
</dbReference>
<dbReference type="AlphaFoldDB" id="A0A0C9VG51"/>
<dbReference type="OrthoDB" id="249703at2759"/>
<evidence type="ECO:0000259" key="6">
    <source>
        <dbReference type="PROSITE" id="PS50405"/>
    </source>
</evidence>
<dbReference type="EC" id="2.5.1.18" evidence="1"/>
<dbReference type="InterPro" id="IPR004045">
    <property type="entry name" value="Glutathione_S-Trfase_N"/>
</dbReference>
<protein>
    <recommendedName>
        <fullName evidence="1">glutathione transferase</fullName>
        <ecNumber evidence="1">2.5.1.18</ecNumber>
    </recommendedName>
</protein>
<evidence type="ECO:0000256" key="2">
    <source>
        <dbReference type="ARBA" id="ARBA00022679"/>
    </source>
</evidence>
<dbReference type="PROSITE" id="PS50405">
    <property type="entry name" value="GST_CTER"/>
    <property type="match status" value="1"/>
</dbReference>
<dbReference type="EMBL" id="KN839846">
    <property type="protein sequence ID" value="KIJ64564.1"/>
    <property type="molecule type" value="Genomic_DNA"/>
</dbReference>
<evidence type="ECO:0000256" key="3">
    <source>
        <dbReference type="ARBA" id="ARBA00047960"/>
    </source>
</evidence>
<dbReference type="GO" id="GO:0043295">
    <property type="term" value="F:glutathione binding"/>
    <property type="evidence" value="ECO:0007669"/>
    <property type="project" value="TreeGrafter"/>
</dbReference>
<dbReference type="Gene3D" id="1.20.1050.10">
    <property type="match status" value="1"/>
</dbReference>
<dbReference type="GO" id="GO:0006749">
    <property type="term" value="P:glutathione metabolic process"/>
    <property type="evidence" value="ECO:0007669"/>
    <property type="project" value="TreeGrafter"/>
</dbReference>
<evidence type="ECO:0000313" key="7">
    <source>
        <dbReference type="EMBL" id="KIJ64564.1"/>
    </source>
</evidence>
<dbReference type="Gene3D" id="3.40.30.10">
    <property type="entry name" value="Glutaredoxin"/>
    <property type="match status" value="1"/>
</dbReference>
<evidence type="ECO:0000256" key="4">
    <source>
        <dbReference type="RuleBase" id="RU003494"/>
    </source>
</evidence>
<dbReference type="Pfam" id="PF02798">
    <property type="entry name" value="GST_N"/>
    <property type="match status" value="1"/>
</dbReference>
<dbReference type="Pfam" id="PF00043">
    <property type="entry name" value="GST_C"/>
    <property type="match status" value="1"/>
</dbReference>
<dbReference type="InterPro" id="IPR004046">
    <property type="entry name" value="GST_C"/>
</dbReference>
<dbReference type="GO" id="GO:0004364">
    <property type="term" value="F:glutathione transferase activity"/>
    <property type="evidence" value="ECO:0007669"/>
    <property type="project" value="UniProtKB-EC"/>
</dbReference>
<dbReference type="HOGENOM" id="CLU_011226_5_1_1"/>
<dbReference type="InterPro" id="IPR040079">
    <property type="entry name" value="Glutathione_S-Trfase"/>
</dbReference>
<feature type="domain" description="GST N-terminal" evidence="5">
    <location>
        <begin position="1"/>
        <end position="82"/>
    </location>
</feature>
<proteinExistence type="inferred from homology"/>
<evidence type="ECO:0000259" key="5">
    <source>
        <dbReference type="PROSITE" id="PS50404"/>
    </source>
</evidence>
<accession>A0A0C9VG51</accession>
<dbReference type="CDD" id="cd03053">
    <property type="entry name" value="GST_N_Phi"/>
    <property type="match status" value="1"/>
</dbReference>
<dbReference type="FunFam" id="3.40.30.10:FF:000016">
    <property type="entry name" value="Glutathione S-transferase F2"/>
    <property type="match status" value="1"/>
</dbReference>
<dbReference type="InterPro" id="IPR036282">
    <property type="entry name" value="Glutathione-S-Trfase_C_sf"/>
</dbReference>
<dbReference type="InterPro" id="IPR036249">
    <property type="entry name" value="Thioredoxin-like_sf"/>
</dbReference>
<dbReference type="GO" id="GO:0005737">
    <property type="term" value="C:cytoplasm"/>
    <property type="evidence" value="ECO:0007669"/>
    <property type="project" value="TreeGrafter"/>
</dbReference>
<organism evidence="7 8">
    <name type="scientific">Hydnomerulius pinastri MD-312</name>
    <dbReference type="NCBI Taxonomy" id="994086"/>
    <lineage>
        <taxon>Eukaryota</taxon>
        <taxon>Fungi</taxon>
        <taxon>Dikarya</taxon>
        <taxon>Basidiomycota</taxon>
        <taxon>Agaricomycotina</taxon>
        <taxon>Agaricomycetes</taxon>
        <taxon>Agaricomycetidae</taxon>
        <taxon>Boletales</taxon>
        <taxon>Boletales incertae sedis</taxon>
        <taxon>Leucogyrophana</taxon>
    </lineage>
</organism>
<dbReference type="PROSITE" id="PS50404">
    <property type="entry name" value="GST_NTER"/>
    <property type="match status" value="1"/>
</dbReference>
<dbReference type="SUPFAM" id="SSF52833">
    <property type="entry name" value="Thioredoxin-like"/>
    <property type="match status" value="1"/>
</dbReference>
<keyword evidence="2" id="KW-0808">Transferase</keyword>
<comment type="similarity">
    <text evidence="4">Belongs to the GST superfamily.</text>
</comment>
<gene>
    <name evidence="7" type="ORF">HYDPIDRAFT_154224</name>
</gene>
<dbReference type="SFLD" id="SFLDG00358">
    <property type="entry name" value="Main_(cytGST)"/>
    <property type="match status" value="1"/>
</dbReference>